<organism evidence="2 3">
    <name type="scientific">Rubus argutus</name>
    <name type="common">Southern blackberry</name>
    <dbReference type="NCBI Taxonomy" id="59490"/>
    <lineage>
        <taxon>Eukaryota</taxon>
        <taxon>Viridiplantae</taxon>
        <taxon>Streptophyta</taxon>
        <taxon>Embryophyta</taxon>
        <taxon>Tracheophyta</taxon>
        <taxon>Spermatophyta</taxon>
        <taxon>Magnoliopsida</taxon>
        <taxon>eudicotyledons</taxon>
        <taxon>Gunneridae</taxon>
        <taxon>Pentapetalae</taxon>
        <taxon>rosids</taxon>
        <taxon>fabids</taxon>
        <taxon>Rosales</taxon>
        <taxon>Rosaceae</taxon>
        <taxon>Rosoideae</taxon>
        <taxon>Rosoideae incertae sedis</taxon>
        <taxon>Rubus</taxon>
    </lineage>
</organism>
<evidence type="ECO:0000313" key="3">
    <source>
        <dbReference type="Proteomes" id="UP001457282"/>
    </source>
</evidence>
<reference evidence="2 3" key="1">
    <citation type="journal article" date="2023" name="G3 (Bethesda)">
        <title>A chromosome-length genome assembly and annotation of blackberry (Rubus argutus, cv. 'Hillquist').</title>
        <authorList>
            <person name="Bruna T."/>
            <person name="Aryal R."/>
            <person name="Dudchenko O."/>
            <person name="Sargent D.J."/>
            <person name="Mead D."/>
            <person name="Buti M."/>
            <person name="Cavallini A."/>
            <person name="Hytonen T."/>
            <person name="Andres J."/>
            <person name="Pham M."/>
            <person name="Weisz D."/>
            <person name="Mascagni F."/>
            <person name="Usai G."/>
            <person name="Natali L."/>
            <person name="Bassil N."/>
            <person name="Fernandez G.E."/>
            <person name="Lomsadze A."/>
            <person name="Armour M."/>
            <person name="Olukolu B."/>
            <person name="Poorten T."/>
            <person name="Britton C."/>
            <person name="Davik J."/>
            <person name="Ashrafi H."/>
            <person name="Aiden E.L."/>
            <person name="Borodovsky M."/>
            <person name="Worthington M."/>
        </authorList>
    </citation>
    <scope>NUCLEOTIDE SEQUENCE [LARGE SCALE GENOMIC DNA]</scope>
    <source>
        <strain evidence="2">PI 553951</strain>
    </source>
</reference>
<evidence type="ECO:0000313" key="2">
    <source>
        <dbReference type="EMBL" id="KAK9943089.1"/>
    </source>
</evidence>
<name>A0AAW1Y2G4_RUBAR</name>
<accession>A0AAW1Y2G4</accession>
<gene>
    <name evidence="2" type="ORF">M0R45_008710</name>
</gene>
<proteinExistence type="predicted"/>
<comment type="caution">
    <text evidence="2">The sequence shown here is derived from an EMBL/GenBank/DDBJ whole genome shotgun (WGS) entry which is preliminary data.</text>
</comment>
<dbReference type="Proteomes" id="UP001457282">
    <property type="component" value="Unassembled WGS sequence"/>
</dbReference>
<sequence>MQFTAAAAATQGRTCPPPPPFFSSPVITNQARSRGVVQAQEGQRATPCWAQGLTAKPAKEQGASTTVMSRGLGLEEREIGGLCCDSGARERRSEKWRLW</sequence>
<keyword evidence="3" id="KW-1185">Reference proteome</keyword>
<feature type="region of interest" description="Disordered" evidence="1">
    <location>
        <begin position="1"/>
        <end position="26"/>
    </location>
</feature>
<dbReference type="AlphaFoldDB" id="A0AAW1Y2G4"/>
<evidence type="ECO:0000256" key="1">
    <source>
        <dbReference type="SAM" id="MobiDB-lite"/>
    </source>
</evidence>
<dbReference type="EMBL" id="JBEDUW010000002">
    <property type="protein sequence ID" value="KAK9943089.1"/>
    <property type="molecule type" value="Genomic_DNA"/>
</dbReference>
<protein>
    <submittedName>
        <fullName evidence="2">Uncharacterized protein</fullName>
    </submittedName>
</protein>